<evidence type="ECO:0000256" key="2">
    <source>
        <dbReference type="SAM" id="Phobius"/>
    </source>
</evidence>
<keyword evidence="2" id="KW-0472">Membrane</keyword>
<dbReference type="KEGG" id="nfr:ERS450000_05019"/>
<protein>
    <recommendedName>
        <fullName evidence="5">Cardiolipin synthase N-terminal domain-containing protein</fullName>
    </recommendedName>
</protein>
<dbReference type="EMBL" id="LN868939">
    <property type="protein sequence ID" value="CRY82540.1"/>
    <property type="molecule type" value="Genomic_DNA"/>
</dbReference>
<dbReference type="AlphaFoldDB" id="A0A0H5P3W7"/>
<geneLocation type="plasmid" evidence="3">
    <name>2</name>
</geneLocation>
<sequence length="104" mass="11525">MTTVLWAGAGLSDCVQDDMDCMPGFWAFLVALVLVCLVGVVWAAATLTTTIEICCTRIPWTHRLAWLLAVWFLPLVGPIAWFRRNPGQAEPDTARSAFHGPPRR</sequence>
<gene>
    <name evidence="3" type="ORF">ERS450000_05019</name>
</gene>
<accession>A0A0H5P3W7</accession>
<feature type="transmembrane region" description="Helical" evidence="2">
    <location>
        <begin position="64"/>
        <end position="82"/>
    </location>
</feature>
<dbReference type="RefSeq" id="WP_139337542.1">
    <property type="nucleotide sequence ID" value="NZ_CP031418.1"/>
</dbReference>
<feature type="region of interest" description="Disordered" evidence="1">
    <location>
        <begin position="85"/>
        <end position="104"/>
    </location>
</feature>
<dbReference type="Proteomes" id="UP000057820">
    <property type="component" value="Plasmid 2"/>
</dbReference>
<keyword evidence="2" id="KW-1133">Transmembrane helix</keyword>
<evidence type="ECO:0000313" key="4">
    <source>
        <dbReference type="Proteomes" id="UP000057820"/>
    </source>
</evidence>
<keyword evidence="3" id="KW-0614">Plasmid</keyword>
<keyword evidence="2" id="KW-0812">Transmembrane</keyword>
<evidence type="ECO:0008006" key="5">
    <source>
        <dbReference type="Google" id="ProtNLM"/>
    </source>
</evidence>
<feature type="transmembrane region" description="Helical" evidence="2">
    <location>
        <begin position="24"/>
        <end position="44"/>
    </location>
</feature>
<proteinExistence type="predicted"/>
<reference evidence="4" key="1">
    <citation type="submission" date="2015-03" db="EMBL/GenBank/DDBJ databases">
        <authorList>
            <consortium name="Pathogen Informatics"/>
        </authorList>
    </citation>
    <scope>NUCLEOTIDE SEQUENCE [LARGE SCALE GENOMIC DNA]</scope>
    <source>
        <strain evidence="4">NCTC11134</strain>
        <plasmid evidence="4">2</plasmid>
    </source>
</reference>
<name>A0A0H5P3W7_NOCFR</name>
<organism evidence="3 4">
    <name type="scientific">Nocardia farcinica</name>
    <dbReference type="NCBI Taxonomy" id="37329"/>
    <lineage>
        <taxon>Bacteria</taxon>
        <taxon>Bacillati</taxon>
        <taxon>Actinomycetota</taxon>
        <taxon>Actinomycetes</taxon>
        <taxon>Mycobacteriales</taxon>
        <taxon>Nocardiaceae</taxon>
        <taxon>Nocardia</taxon>
    </lineage>
</organism>
<evidence type="ECO:0000256" key="1">
    <source>
        <dbReference type="SAM" id="MobiDB-lite"/>
    </source>
</evidence>
<evidence type="ECO:0000313" key="3">
    <source>
        <dbReference type="EMBL" id="CRY82540.1"/>
    </source>
</evidence>